<reference evidence="1" key="1">
    <citation type="submission" date="2015-06" db="EMBL/GenBank/DDBJ databases">
        <authorList>
            <person name="Nguyen H."/>
        </authorList>
    </citation>
    <scope>NUCLEOTIDE SEQUENCE</scope>
    <source>
        <strain evidence="1">DAOM 180753</strain>
    </source>
</reference>
<organism evidence="1 2">
    <name type="scientific">Penicillium thymicola</name>
    <dbReference type="NCBI Taxonomy" id="293382"/>
    <lineage>
        <taxon>Eukaryota</taxon>
        <taxon>Fungi</taxon>
        <taxon>Dikarya</taxon>
        <taxon>Ascomycota</taxon>
        <taxon>Pezizomycotina</taxon>
        <taxon>Eurotiomycetes</taxon>
        <taxon>Eurotiomycetidae</taxon>
        <taxon>Eurotiales</taxon>
        <taxon>Aspergillaceae</taxon>
        <taxon>Penicillium</taxon>
    </lineage>
</organism>
<dbReference type="EMBL" id="LACB01000040">
    <property type="protein sequence ID" value="KAJ9491101.1"/>
    <property type="molecule type" value="Genomic_DNA"/>
</dbReference>
<evidence type="ECO:0000313" key="1">
    <source>
        <dbReference type="EMBL" id="KAJ9491101.1"/>
    </source>
</evidence>
<gene>
    <name evidence="1" type="ORF">VN97_g2127</name>
</gene>
<reference evidence="1" key="2">
    <citation type="journal article" date="2016" name="Fungal Biol.">
        <title>Ochratoxin A production by Penicillium thymicola.</title>
        <authorList>
            <person name="Nguyen H.D.T."/>
            <person name="McMullin D.R."/>
            <person name="Ponomareva E."/>
            <person name="Riley R."/>
            <person name="Pomraning K.R."/>
            <person name="Baker S.E."/>
            <person name="Seifert K.A."/>
        </authorList>
    </citation>
    <scope>NUCLEOTIDE SEQUENCE</scope>
    <source>
        <strain evidence="1">DAOM 180753</strain>
    </source>
</reference>
<proteinExistence type="predicted"/>
<accession>A0AAI9TPN2</accession>
<dbReference type="AlphaFoldDB" id="A0AAI9TPN2"/>
<evidence type="ECO:0000313" key="2">
    <source>
        <dbReference type="Proteomes" id="UP001227192"/>
    </source>
</evidence>
<keyword evidence="2" id="KW-1185">Reference proteome</keyword>
<sequence>MNKEVQDPLVDYKIGQRYKRAKKIDLYSISTLRLRNQAMGRRRRRPFYYEESTPGVYSMPTTMLPNPPVFIFY</sequence>
<comment type="caution">
    <text evidence="1">The sequence shown here is derived from an EMBL/GenBank/DDBJ whole genome shotgun (WGS) entry which is preliminary data.</text>
</comment>
<protein>
    <submittedName>
        <fullName evidence="1">Uncharacterized protein</fullName>
    </submittedName>
</protein>
<name>A0AAI9TPN2_PENTH</name>
<dbReference type="Proteomes" id="UP001227192">
    <property type="component" value="Unassembled WGS sequence"/>
</dbReference>